<dbReference type="Proteomes" id="UP000002212">
    <property type="component" value="Chromosome"/>
</dbReference>
<sequence>MTIWKLGDFATRPVVGAFEPEPDDMDLLSDKHGLGLQKSWLYGFFHDSDGLAYGLERNFVGSNTSGLFLMTQDGDHTRELNVHPDSGRSARGEVRRTLEGKTRRWSDPVFQKLPPGCFPEGEQPMDLEFSRDKLVYNEGDIVAMEGP</sequence>
<dbReference type="STRING" id="632772.ROP_24470"/>
<proteinExistence type="predicted"/>
<protein>
    <submittedName>
        <fullName evidence="1">Uncharacterized protein</fullName>
    </submittedName>
</protein>
<dbReference type="HOGENOM" id="CLU_1766564_0_0_11"/>
<dbReference type="KEGG" id="rop:ROP_24470"/>
<name>C1B3J6_RHOOB</name>
<dbReference type="EMBL" id="AP011115">
    <property type="protein sequence ID" value="BAH50694.1"/>
    <property type="molecule type" value="Genomic_DNA"/>
</dbReference>
<evidence type="ECO:0000313" key="2">
    <source>
        <dbReference type="Proteomes" id="UP000002212"/>
    </source>
</evidence>
<organism evidence="1 2">
    <name type="scientific">Rhodococcus opacus (strain B4)</name>
    <dbReference type="NCBI Taxonomy" id="632772"/>
    <lineage>
        <taxon>Bacteria</taxon>
        <taxon>Bacillati</taxon>
        <taxon>Actinomycetota</taxon>
        <taxon>Actinomycetes</taxon>
        <taxon>Mycobacteriales</taxon>
        <taxon>Nocardiaceae</taxon>
        <taxon>Rhodococcus</taxon>
    </lineage>
</organism>
<reference evidence="1 2" key="1">
    <citation type="submission" date="2009-03" db="EMBL/GenBank/DDBJ databases">
        <title>Comparison of the complete genome sequences of Rhodococcus erythropolis PR4 and Rhodococcus opacus B4.</title>
        <authorList>
            <person name="Takarada H."/>
            <person name="Sekine M."/>
            <person name="Hosoyama A."/>
            <person name="Yamada R."/>
            <person name="Fujisawa T."/>
            <person name="Omata S."/>
            <person name="Shimizu A."/>
            <person name="Tsukatani N."/>
            <person name="Tanikawa S."/>
            <person name="Fujita N."/>
            <person name="Harayama S."/>
        </authorList>
    </citation>
    <scope>NUCLEOTIDE SEQUENCE [LARGE SCALE GENOMIC DNA]</scope>
    <source>
        <strain evidence="1 2">B4</strain>
    </source>
</reference>
<dbReference type="PATRIC" id="fig|632772.20.peg.2560"/>
<gene>
    <name evidence="1" type="ordered locus">ROP_24470</name>
</gene>
<dbReference type="RefSeq" id="WP_012689650.1">
    <property type="nucleotide sequence ID" value="NC_012522.1"/>
</dbReference>
<dbReference type="AlphaFoldDB" id="C1B3J6"/>
<evidence type="ECO:0000313" key="1">
    <source>
        <dbReference type="EMBL" id="BAH50694.1"/>
    </source>
</evidence>
<accession>C1B3J6</accession>